<dbReference type="InterPro" id="IPR031481">
    <property type="entry name" value="Glyco_tran_10_N"/>
</dbReference>
<dbReference type="AlphaFoldDB" id="A0A8J2K4A6"/>
<name>A0A8J2K4A6_9HEXA</name>
<dbReference type="EMBL" id="CAJVCH010177033">
    <property type="protein sequence ID" value="CAG7729354.1"/>
    <property type="molecule type" value="Genomic_DNA"/>
</dbReference>
<proteinExistence type="predicted"/>
<evidence type="ECO:0000313" key="2">
    <source>
        <dbReference type="EMBL" id="CAG7729354.1"/>
    </source>
</evidence>
<dbReference type="Proteomes" id="UP000708208">
    <property type="component" value="Unassembled WGS sequence"/>
</dbReference>
<reference evidence="2" key="1">
    <citation type="submission" date="2021-06" db="EMBL/GenBank/DDBJ databases">
        <authorList>
            <person name="Hodson N. C."/>
            <person name="Mongue J. A."/>
            <person name="Jaron S. K."/>
        </authorList>
    </citation>
    <scope>NUCLEOTIDE SEQUENCE</scope>
</reference>
<organism evidence="2 3">
    <name type="scientific">Allacma fusca</name>
    <dbReference type="NCBI Taxonomy" id="39272"/>
    <lineage>
        <taxon>Eukaryota</taxon>
        <taxon>Metazoa</taxon>
        <taxon>Ecdysozoa</taxon>
        <taxon>Arthropoda</taxon>
        <taxon>Hexapoda</taxon>
        <taxon>Collembola</taxon>
        <taxon>Symphypleona</taxon>
        <taxon>Sminthuridae</taxon>
        <taxon>Allacma</taxon>
    </lineage>
</organism>
<feature type="domain" description="Fucosyltransferase N-terminal" evidence="1">
    <location>
        <begin position="31"/>
        <end position="136"/>
    </location>
</feature>
<dbReference type="OrthoDB" id="427096at2759"/>
<sequence length="136" mass="15948">MYSFFGENPMGSSQYYNAHGTIDESLPATENMRILFWTPVFLEYIQDKNIPCGNIKCQITSDKSLLNSSQAVVFHAWESDVIITSTEKTGEVTYWKNIPNFRFKNQYWVLYGLEPPMYFTEKLQSFGDLFNWTMTY</sequence>
<evidence type="ECO:0000259" key="1">
    <source>
        <dbReference type="Pfam" id="PF17039"/>
    </source>
</evidence>
<comment type="caution">
    <text evidence="2">The sequence shown here is derived from an EMBL/GenBank/DDBJ whole genome shotgun (WGS) entry which is preliminary data.</text>
</comment>
<keyword evidence="3" id="KW-1185">Reference proteome</keyword>
<accession>A0A8J2K4A6</accession>
<gene>
    <name evidence="2" type="ORF">AFUS01_LOCUS18074</name>
</gene>
<dbReference type="Pfam" id="PF17039">
    <property type="entry name" value="Glyco_tran_10_N"/>
    <property type="match status" value="1"/>
</dbReference>
<protein>
    <recommendedName>
        <fullName evidence="1">Fucosyltransferase N-terminal domain-containing protein</fullName>
    </recommendedName>
</protein>
<evidence type="ECO:0000313" key="3">
    <source>
        <dbReference type="Proteomes" id="UP000708208"/>
    </source>
</evidence>
<feature type="non-terminal residue" evidence="2">
    <location>
        <position position="1"/>
    </location>
</feature>